<evidence type="ECO:0000313" key="15">
    <source>
        <dbReference type="Proteomes" id="UP001222932"/>
    </source>
</evidence>
<dbReference type="Gene3D" id="2.30.30.280">
    <property type="entry name" value="Adenine nucleotide alpha hydrolases-like domains"/>
    <property type="match status" value="1"/>
</dbReference>
<evidence type="ECO:0000256" key="6">
    <source>
        <dbReference type="ARBA" id="ARBA00022694"/>
    </source>
</evidence>
<reference evidence="14" key="1">
    <citation type="journal article" date="2023" name="BMC Genomics">
        <title>Chromosome-level genome assemblies of Cutaneotrichosporon spp. (Trichosporonales, Basidiomycota) reveal imbalanced evolution between nucleotide sequences and chromosome synteny.</title>
        <authorList>
            <person name="Kobayashi Y."/>
            <person name="Kayamori A."/>
            <person name="Aoki K."/>
            <person name="Shiwa Y."/>
            <person name="Matsutani M."/>
            <person name="Fujita N."/>
            <person name="Sugita T."/>
            <person name="Iwasaki W."/>
            <person name="Tanaka N."/>
            <person name="Takashima M."/>
        </authorList>
    </citation>
    <scope>NUCLEOTIDE SEQUENCE</scope>
    <source>
        <strain evidence="14">HIS016</strain>
    </source>
</reference>
<dbReference type="GO" id="GO:0002143">
    <property type="term" value="P:tRNA wobble position uridine thiolation"/>
    <property type="evidence" value="ECO:0007669"/>
    <property type="project" value="TreeGrafter"/>
</dbReference>
<dbReference type="GO" id="GO:0000049">
    <property type="term" value="F:tRNA binding"/>
    <property type="evidence" value="ECO:0007669"/>
    <property type="project" value="UniProtKB-KW"/>
</dbReference>
<dbReference type="InterPro" id="IPR023382">
    <property type="entry name" value="MnmA-like_central_sf"/>
</dbReference>
<keyword evidence="9" id="KW-0694">RNA-binding</keyword>
<dbReference type="EC" id="2.8.1.14" evidence="3"/>
<dbReference type="CDD" id="cd01998">
    <property type="entry name" value="MnmA_TRMU-like"/>
    <property type="match status" value="1"/>
</dbReference>
<keyword evidence="15" id="KW-1185">Reference proteome</keyword>
<evidence type="ECO:0000256" key="5">
    <source>
        <dbReference type="ARBA" id="ARBA00022679"/>
    </source>
</evidence>
<comment type="catalytic activity">
    <reaction evidence="11">
        <text>5-taurinomethyluridine(34) in tRNA + S-sulfanyl-L-cysteinyl-[protein] + AH2 + ATP = 5-taurinomethyl-2-thiouridine(34) in tRNA + L-cysteinyl-[protein] + A + AMP + diphosphate + H(+)</text>
        <dbReference type="Rhea" id="RHEA:47040"/>
        <dbReference type="Rhea" id="RHEA-COMP:10131"/>
        <dbReference type="Rhea" id="RHEA-COMP:11726"/>
        <dbReference type="Rhea" id="RHEA-COMP:11732"/>
        <dbReference type="Rhea" id="RHEA-COMP:11733"/>
        <dbReference type="ChEBI" id="CHEBI:13193"/>
        <dbReference type="ChEBI" id="CHEBI:15378"/>
        <dbReference type="ChEBI" id="CHEBI:17499"/>
        <dbReference type="ChEBI" id="CHEBI:29950"/>
        <dbReference type="ChEBI" id="CHEBI:30616"/>
        <dbReference type="ChEBI" id="CHEBI:33019"/>
        <dbReference type="ChEBI" id="CHEBI:61963"/>
        <dbReference type="ChEBI" id="CHEBI:87171"/>
        <dbReference type="ChEBI" id="CHEBI:87172"/>
        <dbReference type="ChEBI" id="CHEBI:456215"/>
        <dbReference type="EC" id="2.8.1.14"/>
    </reaction>
</comment>
<feature type="domain" description="tRNA-specific 2-thiouridylase MnmA-like C-terminal" evidence="12">
    <location>
        <begin position="351"/>
        <end position="426"/>
    </location>
</feature>
<dbReference type="PANTHER" id="PTHR11933">
    <property type="entry name" value="TRNA 5-METHYLAMINOMETHYL-2-THIOURIDYLATE -METHYLTRANSFERASE"/>
    <property type="match status" value="1"/>
</dbReference>
<proteinExistence type="inferred from homology"/>
<evidence type="ECO:0000256" key="2">
    <source>
        <dbReference type="ARBA" id="ARBA00006191"/>
    </source>
</evidence>
<evidence type="ECO:0000256" key="10">
    <source>
        <dbReference type="ARBA" id="ARBA00023157"/>
    </source>
</evidence>
<evidence type="ECO:0000256" key="7">
    <source>
        <dbReference type="ARBA" id="ARBA00022741"/>
    </source>
</evidence>
<protein>
    <recommendedName>
        <fullName evidence="3">tRNA-5-taurinomethyluridine 2-sulfurtransferase</fullName>
        <ecNumber evidence="3">2.8.1.14</ecNumber>
    </recommendedName>
</protein>
<dbReference type="GO" id="GO:0016783">
    <property type="term" value="F:sulfurtransferase activity"/>
    <property type="evidence" value="ECO:0007669"/>
    <property type="project" value="InterPro"/>
</dbReference>
<keyword evidence="4" id="KW-0820">tRNA-binding</keyword>
<sequence length="437" mass="48719">MRVTLGALRTCVRHRSCSAFRLFSTAAAAPAPPSQPTSASTSTRYTLPTLADLCLSEGDNVVVAVSGGVDSSVTLRLLSELPLNLSVLFMRNWDPVLSENAPDTSLTLAYDSPATHSPCTWERDWADARSVARAVGIPDDKVRLVDLTSEYWTRVFEPSIAEWEQARTPNPDVWCNREIKFGALLKHIPAGHFLATGHYARVRREGGRATLHRARDMNKDQTFYLSQAVFPLAGLPKPAVRELARKWDLPTAERRESMGLCFIGKRRNFGDFVSQYVPPTTGWFVNEDGERVGEHKGLSQYTVGQRARILFLKPGLKPDMWGKLFVARKGVNGNDILVVPRTDHPALMCHELWSDDFTWIAGRAPQLDEGHELVAQVRHREAPFRAHMRVEGRRVYITFPEPVRAVPLGQVAALWDGDKCLGSGVIKGTHTLDGYKD</sequence>
<evidence type="ECO:0000256" key="1">
    <source>
        <dbReference type="ARBA" id="ARBA00003986"/>
    </source>
</evidence>
<dbReference type="Pfam" id="PF20258">
    <property type="entry name" value="tRNA_Me_trans_C"/>
    <property type="match status" value="1"/>
</dbReference>
<name>A0AAD3TTP1_9TREE</name>
<evidence type="ECO:0000259" key="12">
    <source>
        <dbReference type="Pfam" id="PF20258"/>
    </source>
</evidence>
<dbReference type="AlphaFoldDB" id="A0AAD3TTP1"/>
<comment type="similarity">
    <text evidence="2">Belongs to the MnmA/TRMU family.</text>
</comment>
<dbReference type="GO" id="GO:0005524">
    <property type="term" value="F:ATP binding"/>
    <property type="evidence" value="ECO:0007669"/>
    <property type="project" value="UniProtKB-KW"/>
</dbReference>
<evidence type="ECO:0000256" key="4">
    <source>
        <dbReference type="ARBA" id="ARBA00022555"/>
    </source>
</evidence>
<reference evidence="14" key="2">
    <citation type="submission" date="2023-06" db="EMBL/GenBank/DDBJ databases">
        <authorList>
            <person name="Kobayashi Y."/>
            <person name="Kayamori A."/>
            <person name="Aoki K."/>
            <person name="Shiwa Y."/>
            <person name="Fujita N."/>
            <person name="Sugita T."/>
            <person name="Iwasaki W."/>
            <person name="Tanaka N."/>
            <person name="Takashima M."/>
        </authorList>
    </citation>
    <scope>NUCLEOTIDE SEQUENCE</scope>
    <source>
        <strain evidence="14">HIS016</strain>
    </source>
</reference>
<dbReference type="InterPro" id="IPR046884">
    <property type="entry name" value="MnmA-like_central"/>
</dbReference>
<evidence type="ECO:0000313" key="14">
    <source>
        <dbReference type="EMBL" id="GMK56389.1"/>
    </source>
</evidence>
<evidence type="ECO:0000256" key="9">
    <source>
        <dbReference type="ARBA" id="ARBA00022884"/>
    </source>
</evidence>
<dbReference type="InterPro" id="IPR046885">
    <property type="entry name" value="MnmA-like_C"/>
</dbReference>
<evidence type="ECO:0000256" key="8">
    <source>
        <dbReference type="ARBA" id="ARBA00022840"/>
    </source>
</evidence>
<evidence type="ECO:0000259" key="13">
    <source>
        <dbReference type="Pfam" id="PF20259"/>
    </source>
</evidence>
<dbReference type="NCBIfam" id="TIGR00420">
    <property type="entry name" value="trmU"/>
    <property type="match status" value="1"/>
</dbReference>
<keyword evidence="7" id="KW-0547">Nucleotide-binding</keyword>
<feature type="domain" description="tRNA-specific 2-thiouridylase MnmA-like central" evidence="13">
    <location>
        <begin position="271"/>
        <end position="339"/>
    </location>
</feature>
<keyword evidence="5" id="KW-0808">Transferase</keyword>
<dbReference type="Proteomes" id="UP001222932">
    <property type="component" value="Unassembled WGS sequence"/>
</dbReference>
<dbReference type="Gene3D" id="3.40.50.620">
    <property type="entry name" value="HUPs"/>
    <property type="match status" value="1"/>
</dbReference>
<comment type="caution">
    <text evidence="14">The sequence shown here is derived from an EMBL/GenBank/DDBJ whole genome shotgun (WGS) entry which is preliminary data.</text>
</comment>
<dbReference type="Pfam" id="PF20259">
    <property type="entry name" value="tRNA_Me_trans_M"/>
    <property type="match status" value="1"/>
</dbReference>
<dbReference type="PANTHER" id="PTHR11933:SF5">
    <property type="entry name" value="MITOCHONDRIAL TRNA-SPECIFIC 2-THIOURIDYLASE 1"/>
    <property type="match status" value="1"/>
</dbReference>
<dbReference type="Gene3D" id="2.40.30.10">
    <property type="entry name" value="Translation factors"/>
    <property type="match status" value="1"/>
</dbReference>
<keyword evidence="6" id="KW-0819">tRNA processing</keyword>
<keyword evidence="10" id="KW-1015">Disulfide bond</keyword>
<dbReference type="SUPFAM" id="SSF52402">
    <property type="entry name" value="Adenine nucleotide alpha hydrolases-like"/>
    <property type="match status" value="1"/>
</dbReference>
<organism evidence="14 15">
    <name type="scientific">Cutaneotrichosporon spelunceum</name>
    <dbReference type="NCBI Taxonomy" id="1672016"/>
    <lineage>
        <taxon>Eukaryota</taxon>
        <taxon>Fungi</taxon>
        <taxon>Dikarya</taxon>
        <taxon>Basidiomycota</taxon>
        <taxon>Agaricomycotina</taxon>
        <taxon>Tremellomycetes</taxon>
        <taxon>Trichosporonales</taxon>
        <taxon>Trichosporonaceae</taxon>
        <taxon>Cutaneotrichosporon</taxon>
    </lineage>
</organism>
<gene>
    <name evidence="14" type="ORF">CspeluHIS016_0302290</name>
</gene>
<dbReference type="InterPro" id="IPR004506">
    <property type="entry name" value="MnmA-like"/>
</dbReference>
<dbReference type="GO" id="GO:0005739">
    <property type="term" value="C:mitochondrion"/>
    <property type="evidence" value="ECO:0007669"/>
    <property type="project" value="TreeGrafter"/>
</dbReference>
<accession>A0AAD3TTP1</accession>
<evidence type="ECO:0000256" key="3">
    <source>
        <dbReference type="ARBA" id="ARBA00011953"/>
    </source>
</evidence>
<dbReference type="InterPro" id="IPR014729">
    <property type="entry name" value="Rossmann-like_a/b/a_fold"/>
</dbReference>
<keyword evidence="8" id="KW-0067">ATP-binding</keyword>
<dbReference type="NCBIfam" id="NF001138">
    <property type="entry name" value="PRK00143.1"/>
    <property type="match status" value="1"/>
</dbReference>
<evidence type="ECO:0000256" key="11">
    <source>
        <dbReference type="ARBA" id="ARBA00049564"/>
    </source>
</evidence>
<dbReference type="Pfam" id="PF03054">
    <property type="entry name" value="tRNA_Me_trans"/>
    <property type="match status" value="1"/>
</dbReference>
<comment type="function">
    <text evidence="1">Catalyzes the 2-thiolation of uridine at the wobble position (U34) of mitochondrial tRNA(Lys), tRNA(Glu) and tRNA(Gln). Required for the formation of 5-taurinomethyl-2-thiouridine (tm5s2U) of mitochondrial tRNA(Lys), tRNA(Glu), and tRNA(Gln) at the wobble position. ATP is required to activate the C2 atom of the wobble base.</text>
</comment>
<dbReference type="EMBL" id="BTCM01000003">
    <property type="protein sequence ID" value="GMK56389.1"/>
    <property type="molecule type" value="Genomic_DNA"/>
</dbReference>